<name>A0A7C3PGP8_9CYAN</name>
<dbReference type="AlphaFoldDB" id="A0A7C3PGP8"/>
<reference evidence="1" key="1">
    <citation type="journal article" date="2020" name="mSystems">
        <title>Genome- and Community-Level Interaction Insights into Carbon Utilization and Element Cycling Functions of Hydrothermarchaeota in Hydrothermal Sediment.</title>
        <authorList>
            <person name="Zhou Z."/>
            <person name="Liu Y."/>
            <person name="Xu W."/>
            <person name="Pan J."/>
            <person name="Luo Z.H."/>
            <person name="Li M."/>
        </authorList>
    </citation>
    <scope>NUCLEOTIDE SEQUENCE [LARGE SCALE GENOMIC DNA]</scope>
    <source>
        <strain evidence="1">SpSt-418</strain>
    </source>
</reference>
<comment type="caution">
    <text evidence="1">The sequence shown here is derived from an EMBL/GenBank/DDBJ whole genome shotgun (WGS) entry which is preliminary data.</text>
</comment>
<organism evidence="1">
    <name type="scientific">Oscillatoriales cyanobacterium SpSt-418</name>
    <dbReference type="NCBI Taxonomy" id="2282169"/>
    <lineage>
        <taxon>Bacteria</taxon>
        <taxon>Bacillati</taxon>
        <taxon>Cyanobacteriota</taxon>
        <taxon>Cyanophyceae</taxon>
        <taxon>Oscillatoriophycideae</taxon>
        <taxon>Oscillatoriales</taxon>
    </lineage>
</organism>
<sequence>MSELIYNPVEPTEADLQVISSLVYKAAYQRKADSVQLLALLRLLEGLHQEIRDTLFQAALPSSRHSLYGLLRDIETHGGWPYIHRMKLHDLLQNYPEFLEEAQNMMFDREEISSDGELTPE</sequence>
<protein>
    <submittedName>
        <fullName evidence="1">Uncharacterized protein</fullName>
    </submittedName>
</protein>
<gene>
    <name evidence="1" type="ORF">ENR64_14940</name>
</gene>
<accession>A0A7C3PGP8</accession>
<dbReference type="EMBL" id="DSRU01000222">
    <property type="protein sequence ID" value="HFM99019.1"/>
    <property type="molecule type" value="Genomic_DNA"/>
</dbReference>
<proteinExistence type="predicted"/>
<evidence type="ECO:0000313" key="1">
    <source>
        <dbReference type="EMBL" id="HFM99019.1"/>
    </source>
</evidence>